<proteinExistence type="predicted"/>
<protein>
    <recommendedName>
        <fullName evidence="3">Lipoprotein</fullName>
    </recommendedName>
</protein>
<gene>
    <name evidence="1" type="ORF">SAMN05421766_101108</name>
</gene>
<dbReference type="PROSITE" id="PS51257">
    <property type="entry name" value="PROKAR_LIPOPROTEIN"/>
    <property type="match status" value="1"/>
</dbReference>
<dbReference type="RefSeq" id="WP_076453031.1">
    <property type="nucleotide sequence ID" value="NZ_FTOB01000001.1"/>
</dbReference>
<sequence>MKTISKRGMFLYGSVMMLAFTYGCDKSNPLDPLGGCAGGGVWSQNILDETAALSVAGQAYQEDPTVENCAKYKAAAKDYFNALKGWADCVPGTNKAEYDQAIKEAQEDIDKDGCD</sequence>
<evidence type="ECO:0008006" key="3">
    <source>
        <dbReference type="Google" id="ProtNLM"/>
    </source>
</evidence>
<dbReference type="EMBL" id="FTOB01000001">
    <property type="protein sequence ID" value="SIS37405.1"/>
    <property type="molecule type" value="Genomic_DNA"/>
</dbReference>
<evidence type="ECO:0000313" key="2">
    <source>
        <dbReference type="Proteomes" id="UP000185728"/>
    </source>
</evidence>
<reference evidence="1 2" key="1">
    <citation type="submission" date="2017-01" db="EMBL/GenBank/DDBJ databases">
        <authorList>
            <person name="Varghese N."/>
            <person name="Submissions S."/>
        </authorList>
    </citation>
    <scope>NUCLEOTIDE SEQUENCE [LARGE SCALE GENOMIC DNA]</scope>
    <source>
        <strain evidence="1 2">DSM 2061</strain>
    </source>
</reference>
<dbReference type="Proteomes" id="UP000185728">
    <property type="component" value="Unassembled WGS sequence"/>
</dbReference>
<name>A0ABY1KHV7_9FLAO</name>
<organism evidence="1 2">
    <name type="scientific">Zobellia uliginosa</name>
    <dbReference type="NCBI Taxonomy" id="143224"/>
    <lineage>
        <taxon>Bacteria</taxon>
        <taxon>Pseudomonadati</taxon>
        <taxon>Bacteroidota</taxon>
        <taxon>Flavobacteriia</taxon>
        <taxon>Flavobacteriales</taxon>
        <taxon>Flavobacteriaceae</taxon>
        <taxon>Zobellia</taxon>
    </lineage>
</organism>
<comment type="caution">
    <text evidence="1">The sequence shown here is derived from an EMBL/GenBank/DDBJ whole genome shotgun (WGS) entry which is preliminary data.</text>
</comment>
<accession>A0ABY1KHV7</accession>
<keyword evidence="2" id="KW-1185">Reference proteome</keyword>
<evidence type="ECO:0000313" key="1">
    <source>
        <dbReference type="EMBL" id="SIS37405.1"/>
    </source>
</evidence>